<evidence type="ECO:0000256" key="3">
    <source>
        <dbReference type="ARBA" id="ARBA00022741"/>
    </source>
</evidence>
<dbReference type="EC" id="6.1.1.11" evidence="1"/>
<evidence type="ECO:0000256" key="4">
    <source>
        <dbReference type="ARBA" id="ARBA00022840"/>
    </source>
</evidence>
<accession>A0A7J8XWZ0</accession>
<evidence type="ECO:0000313" key="10">
    <source>
        <dbReference type="Proteomes" id="UP000593577"/>
    </source>
</evidence>
<keyword evidence="10" id="KW-1185">Reference proteome</keyword>
<dbReference type="GO" id="GO:0006434">
    <property type="term" value="P:seryl-tRNA aminoacylation"/>
    <property type="evidence" value="ECO:0007669"/>
    <property type="project" value="InterPro"/>
</dbReference>
<protein>
    <recommendedName>
        <fullName evidence="1">serine--tRNA ligase</fullName>
        <ecNumber evidence="1">6.1.1.11</ecNumber>
    </recommendedName>
    <alternativeName>
        <fullName evidence="6">Seryl-tRNA synthetase</fullName>
    </alternativeName>
</protein>
<feature type="chain" id="PRO_5029830320" description="serine--tRNA ligase" evidence="7">
    <location>
        <begin position="20"/>
        <end position="239"/>
    </location>
</feature>
<dbReference type="GO" id="GO:0005524">
    <property type="term" value="F:ATP binding"/>
    <property type="evidence" value="ECO:0007669"/>
    <property type="project" value="UniProtKB-KW"/>
</dbReference>
<name>A0A7J8XWZ0_GOSAI</name>
<dbReference type="InterPro" id="IPR045864">
    <property type="entry name" value="aa-tRNA-synth_II/BPL/LPL"/>
</dbReference>
<reference evidence="9 10" key="1">
    <citation type="journal article" date="2019" name="Genome Biol. Evol.">
        <title>Insights into the evolution of the New World diploid cottons (Gossypium, subgenus Houzingenia) based on genome sequencing.</title>
        <authorList>
            <person name="Grover C.E."/>
            <person name="Arick M.A. 2nd"/>
            <person name="Thrash A."/>
            <person name="Conover J.L."/>
            <person name="Sanders W.S."/>
            <person name="Peterson D.G."/>
            <person name="Frelichowski J.E."/>
            <person name="Scheffler J.A."/>
            <person name="Scheffler B.E."/>
            <person name="Wendel J.F."/>
        </authorList>
    </citation>
    <scope>NUCLEOTIDE SEQUENCE [LARGE SCALE GENOMIC DNA]</scope>
    <source>
        <strain evidence="9">185</strain>
        <tissue evidence="9">Leaf</tissue>
    </source>
</reference>
<sequence length="239" mass="26607">LVFHCSFLILISNAKQVYSIEDSDQCLIGTAEIPVGGIHMDSIVAESALPLKYVAFSHCFRTEAGAAGTATRGLYRVHQFSKVEMFILCRQEESDMYHEELIKIEEDLFSSLGLHFKILDMATGDLGAPAYRKFDVEAWMPGLERYGEISSASNCTDYQSRRLGIRYRPSESPSTTSKKGKTNLAATKFVHTLNATACAIPRMLVCLLENFQQEDGSVIIPHPLRPFMGGVEAIYPKSR</sequence>
<dbReference type="InterPro" id="IPR002314">
    <property type="entry name" value="aa-tRNA-synt_IIb"/>
</dbReference>
<organism evidence="9 10">
    <name type="scientific">Gossypium aridum</name>
    <name type="common">American cotton</name>
    <name type="synonym">Erioxylum aridum</name>
    <dbReference type="NCBI Taxonomy" id="34290"/>
    <lineage>
        <taxon>Eukaryota</taxon>
        <taxon>Viridiplantae</taxon>
        <taxon>Streptophyta</taxon>
        <taxon>Embryophyta</taxon>
        <taxon>Tracheophyta</taxon>
        <taxon>Spermatophyta</taxon>
        <taxon>Magnoliopsida</taxon>
        <taxon>eudicotyledons</taxon>
        <taxon>Gunneridae</taxon>
        <taxon>Pentapetalae</taxon>
        <taxon>rosids</taxon>
        <taxon>malvids</taxon>
        <taxon>Malvales</taxon>
        <taxon>Malvaceae</taxon>
        <taxon>Malvoideae</taxon>
        <taxon>Gossypium</taxon>
    </lineage>
</organism>
<keyword evidence="7" id="KW-0732">Signal</keyword>
<keyword evidence="2" id="KW-0436">Ligase</keyword>
<keyword evidence="4" id="KW-0067">ATP-binding</keyword>
<evidence type="ECO:0000256" key="7">
    <source>
        <dbReference type="SAM" id="SignalP"/>
    </source>
</evidence>
<evidence type="ECO:0000256" key="5">
    <source>
        <dbReference type="ARBA" id="ARBA00023146"/>
    </source>
</evidence>
<evidence type="ECO:0000259" key="8">
    <source>
        <dbReference type="PROSITE" id="PS50862"/>
    </source>
</evidence>
<dbReference type="Gene3D" id="3.30.930.10">
    <property type="entry name" value="Bira Bifunctional Protein, Domain 2"/>
    <property type="match status" value="1"/>
</dbReference>
<gene>
    <name evidence="9" type="ORF">Goari_009435</name>
</gene>
<feature type="non-terminal residue" evidence="9">
    <location>
        <position position="239"/>
    </location>
</feature>
<dbReference type="AlphaFoldDB" id="A0A7J8XWZ0"/>
<evidence type="ECO:0000313" key="9">
    <source>
        <dbReference type="EMBL" id="MBA0691826.1"/>
    </source>
</evidence>
<dbReference type="InterPro" id="IPR002317">
    <property type="entry name" value="Ser-tRNA-ligase_type_1"/>
</dbReference>
<evidence type="ECO:0000256" key="2">
    <source>
        <dbReference type="ARBA" id="ARBA00022598"/>
    </source>
</evidence>
<dbReference type="GO" id="GO:0004828">
    <property type="term" value="F:serine-tRNA ligase activity"/>
    <property type="evidence" value="ECO:0007669"/>
    <property type="project" value="UniProtKB-EC"/>
</dbReference>
<comment type="caution">
    <text evidence="9">The sequence shown here is derived from an EMBL/GenBank/DDBJ whole genome shotgun (WGS) entry which is preliminary data.</text>
</comment>
<dbReference type="InterPro" id="IPR006195">
    <property type="entry name" value="aa-tRNA-synth_II"/>
</dbReference>
<evidence type="ECO:0000256" key="1">
    <source>
        <dbReference type="ARBA" id="ARBA00012840"/>
    </source>
</evidence>
<dbReference type="PANTHER" id="PTHR11778">
    <property type="entry name" value="SERYL-TRNA SYNTHETASE"/>
    <property type="match status" value="1"/>
</dbReference>
<proteinExistence type="predicted"/>
<feature type="signal peptide" evidence="7">
    <location>
        <begin position="1"/>
        <end position="19"/>
    </location>
</feature>
<dbReference type="SUPFAM" id="SSF55681">
    <property type="entry name" value="Class II aaRS and biotin synthetases"/>
    <property type="match status" value="1"/>
</dbReference>
<dbReference type="EMBL" id="JABFAA010000009">
    <property type="protein sequence ID" value="MBA0691826.1"/>
    <property type="molecule type" value="Genomic_DNA"/>
</dbReference>
<dbReference type="PRINTS" id="PR00981">
    <property type="entry name" value="TRNASYNTHSER"/>
</dbReference>
<dbReference type="Proteomes" id="UP000593577">
    <property type="component" value="Unassembled WGS sequence"/>
</dbReference>
<feature type="domain" description="Aminoacyl-transfer RNA synthetases class-II family profile" evidence="8">
    <location>
        <begin position="48"/>
        <end position="221"/>
    </location>
</feature>
<dbReference type="Pfam" id="PF00587">
    <property type="entry name" value="tRNA-synt_2b"/>
    <property type="match status" value="1"/>
</dbReference>
<dbReference type="PROSITE" id="PS50862">
    <property type="entry name" value="AA_TRNA_LIGASE_II"/>
    <property type="match status" value="1"/>
</dbReference>
<keyword evidence="3" id="KW-0547">Nucleotide-binding</keyword>
<keyword evidence="5" id="KW-0030">Aminoacyl-tRNA synthetase</keyword>
<evidence type="ECO:0000256" key="6">
    <source>
        <dbReference type="ARBA" id="ARBA00031113"/>
    </source>
</evidence>